<comment type="caution">
    <text evidence="1">The sequence shown here is derived from an EMBL/GenBank/DDBJ whole genome shotgun (WGS) entry which is preliminary data.</text>
</comment>
<dbReference type="EMBL" id="JACIJM010000014">
    <property type="protein sequence ID" value="MBB5723761.1"/>
    <property type="molecule type" value="Genomic_DNA"/>
</dbReference>
<keyword evidence="2" id="KW-1185">Reference proteome</keyword>
<sequence>MTIHKDEILNRLAARGNVAQFVSFAPDQNRSPQQTFSRLVGHEANEVFPDIEAAIEVLFNRSSAGTINIRSYLPEDPRSREFLYALTSVESACSAVKRLSLEGLHTIVNETIDVSDGGVSGVVQGDIIEFSPDDTPRCVEKPGVLSMPFDLGMALLEKVYGFRPELEGSANERTEFSIHPNACGWKGSHTLLWEHEEDVVSPAKQPIRWPNNFSRHLGDKAFGLLVADGLGFPVPSTLVIPRKLAPFSFGTATGSGEIWTRTCPFEPQPGLFTTVKGWIDPFTLLATEDPTGSAIASLLKQDAVVAAWSGAAITGQDDEIVIEGVPGEGDQLMLGLHQPAALPKEITRDVSLLHCKLSKVLGPVRIEWVHDGSQVWCVQLHVGITQSSGSVIVPGEASDWREVSASDGLEAIRNLLASLPDGCGVLVNGHVGVTSHIADLLRKKGSPARLV</sequence>
<evidence type="ECO:0000313" key="2">
    <source>
        <dbReference type="Proteomes" id="UP000535415"/>
    </source>
</evidence>
<dbReference type="RefSeq" id="WP_183530905.1">
    <property type="nucleotide sequence ID" value="NZ_JACIJM010000014.1"/>
</dbReference>
<dbReference type="Proteomes" id="UP000535415">
    <property type="component" value="Unassembled WGS sequence"/>
</dbReference>
<dbReference type="AlphaFoldDB" id="A0A7W9F1A1"/>
<accession>A0A7W9F1A1</accession>
<name>A0A7W9F1A1_9RHOB</name>
<gene>
    <name evidence="1" type="ORF">FHS72_003406</name>
</gene>
<organism evidence="1 2">
    <name type="scientific">Yoonia ponticola</name>
    <dbReference type="NCBI Taxonomy" id="1524255"/>
    <lineage>
        <taxon>Bacteria</taxon>
        <taxon>Pseudomonadati</taxon>
        <taxon>Pseudomonadota</taxon>
        <taxon>Alphaproteobacteria</taxon>
        <taxon>Rhodobacterales</taxon>
        <taxon>Paracoccaceae</taxon>
        <taxon>Yoonia</taxon>
    </lineage>
</organism>
<reference evidence="1 2" key="1">
    <citation type="submission" date="2020-08" db="EMBL/GenBank/DDBJ databases">
        <title>Genomic Encyclopedia of Type Strains, Phase IV (KMG-IV): sequencing the most valuable type-strain genomes for metagenomic binning, comparative biology and taxonomic classification.</title>
        <authorList>
            <person name="Goeker M."/>
        </authorList>
    </citation>
    <scope>NUCLEOTIDE SEQUENCE [LARGE SCALE GENOMIC DNA]</scope>
    <source>
        <strain evidence="1 2">DSM 101064</strain>
    </source>
</reference>
<evidence type="ECO:0000313" key="1">
    <source>
        <dbReference type="EMBL" id="MBB5723761.1"/>
    </source>
</evidence>
<protein>
    <submittedName>
        <fullName evidence="1">Uncharacterized protein</fullName>
    </submittedName>
</protein>
<proteinExistence type="predicted"/>